<comment type="caution">
    <text evidence="2">The sequence shown here is derived from an EMBL/GenBank/DDBJ whole genome shotgun (WGS) entry which is preliminary data.</text>
</comment>
<dbReference type="Proteomes" id="UP000626109">
    <property type="component" value="Unassembled WGS sequence"/>
</dbReference>
<evidence type="ECO:0000313" key="3">
    <source>
        <dbReference type="Proteomes" id="UP000626109"/>
    </source>
</evidence>
<dbReference type="AlphaFoldDB" id="A0A813JMC4"/>
<feature type="signal peptide" evidence="1">
    <location>
        <begin position="1"/>
        <end position="26"/>
    </location>
</feature>
<gene>
    <name evidence="2" type="ORF">PGLA2088_LOCUS21055</name>
</gene>
<dbReference type="EMBL" id="CAJNNW010025717">
    <property type="protein sequence ID" value="CAE8678871.1"/>
    <property type="molecule type" value="Genomic_DNA"/>
</dbReference>
<sequence>MPSRIACCLQLVGAVIGLSLVRAAAAEKVLVGEFGQEVLGCQCRGGKDKHGYCGYHFHLGSAEDKPWCRTKYGCGQSSIKGSWVHCDERSVERRRADDGKLYSAFEFKKYGGKDKWMSASKFKERRLARNGKAYSSSEFRDYYIDSLGEDGWTSDWTSAQPETRKANDEKWYTFDQFQEHYGKKAWDMWASAVKSRSEL</sequence>
<name>A0A813JMC4_POLGL</name>
<reference evidence="2" key="1">
    <citation type="submission" date="2021-02" db="EMBL/GenBank/DDBJ databases">
        <authorList>
            <person name="Dougan E. K."/>
            <person name="Rhodes N."/>
            <person name="Thang M."/>
            <person name="Chan C."/>
        </authorList>
    </citation>
    <scope>NUCLEOTIDE SEQUENCE</scope>
</reference>
<evidence type="ECO:0000313" key="2">
    <source>
        <dbReference type="EMBL" id="CAE8678871.1"/>
    </source>
</evidence>
<evidence type="ECO:0000256" key="1">
    <source>
        <dbReference type="SAM" id="SignalP"/>
    </source>
</evidence>
<feature type="chain" id="PRO_5032357631" evidence="1">
    <location>
        <begin position="27"/>
        <end position="199"/>
    </location>
</feature>
<proteinExistence type="predicted"/>
<protein>
    <submittedName>
        <fullName evidence="2">Uncharacterized protein</fullName>
    </submittedName>
</protein>
<accession>A0A813JMC4</accession>
<keyword evidence="1" id="KW-0732">Signal</keyword>
<organism evidence="2 3">
    <name type="scientific">Polarella glacialis</name>
    <name type="common">Dinoflagellate</name>
    <dbReference type="NCBI Taxonomy" id="89957"/>
    <lineage>
        <taxon>Eukaryota</taxon>
        <taxon>Sar</taxon>
        <taxon>Alveolata</taxon>
        <taxon>Dinophyceae</taxon>
        <taxon>Suessiales</taxon>
        <taxon>Suessiaceae</taxon>
        <taxon>Polarella</taxon>
    </lineage>
</organism>